<evidence type="ECO:0000259" key="3">
    <source>
        <dbReference type="Pfam" id="PF01370"/>
    </source>
</evidence>
<dbReference type="EMBL" id="JADOXO010000058">
    <property type="protein sequence ID" value="KAF9816374.1"/>
    <property type="molecule type" value="Genomic_DNA"/>
</dbReference>
<dbReference type="SUPFAM" id="SSF51735">
    <property type="entry name" value="NAD(P)-binding Rossmann-fold domains"/>
    <property type="match status" value="1"/>
</dbReference>
<comment type="caution">
    <text evidence="4">The sequence shown here is derived from an EMBL/GenBank/DDBJ whole genome shotgun (WGS) entry which is preliminary data.</text>
</comment>
<dbReference type="GO" id="GO:0003676">
    <property type="term" value="F:nucleic acid binding"/>
    <property type="evidence" value="ECO:0007669"/>
    <property type="project" value="InterPro"/>
</dbReference>
<evidence type="ECO:0000256" key="2">
    <source>
        <dbReference type="ARBA" id="ARBA00023445"/>
    </source>
</evidence>
<proteinExistence type="inferred from homology"/>
<dbReference type="Pfam" id="PF01370">
    <property type="entry name" value="Epimerase"/>
    <property type="match status" value="1"/>
</dbReference>
<dbReference type="Gene3D" id="3.40.50.720">
    <property type="entry name" value="NAD(P)-binding Rossmann-like Domain"/>
    <property type="match status" value="1"/>
</dbReference>
<dbReference type="InterPro" id="IPR002052">
    <property type="entry name" value="DNA_methylase_N6_adenine_CS"/>
</dbReference>
<dbReference type="GO" id="GO:0008168">
    <property type="term" value="F:methyltransferase activity"/>
    <property type="evidence" value="ECO:0007669"/>
    <property type="project" value="InterPro"/>
</dbReference>
<dbReference type="PROSITE" id="PS00092">
    <property type="entry name" value="N6_MTASE"/>
    <property type="match status" value="1"/>
</dbReference>
<name>A0A8H7P4T3_9APHY</name>
<dbReference type="GO" id="GO:0032259">
    <property type="term" value="P:methylation"/>
    <property type="evidence" value="ECO:0007669"/>
    <property type="project" value="InterPro"/>
</dbReference>
<evidence type="ECO:0000313" key="4">
    <source>
        <dbReference type="EMBL" id="KAF9816374.1"/>
    </source>
</evidence>
<evidence type="ECO:0000256" key="1">
    <source>
        <dbReference type="ARBA" id="ARBA00023002"/>
    </source>
</evidence>
<organism evidence="4 5">
    <name type="scientific">Rhodonia placenta</name>
    <dbReference type="NCBI Taxonomy" id="104341"/>
    <lineage>
        <taxon>Eukaryota</taxon>
        <taxon>Fungi</taxon>
        <taxon>Dikarya</taxon>
        <taxon>Basidiomycota</taxon>
        <taxon>Agaricomycotina</taxon>
        <taxon>Agaricomycetes</taxon>
        <taxon>Polyporales</taxon>
        <taxon>Adustoporiaceae</taxon>
        <taxon>Rhodonia</taxon>
    </lineage>
</organism>
<protein>
    <recommendedName>
        <fullName evidence="3">NAD-dependent epimerase/dehydratase domain-containing protein</fullName>
    </recommendedName>
</protein>
<keyword evidence="1" id="KW-0560">Oxidoreductase</keyword>
<dbReference type="PANTHER" id="PTHR10366:SF564">
    <property type="entry name" value="STEROL-4-ALPHA-CARBOXYLATE 3-DEHYDROGENASE, DECARBOXYLATING"/>
    <property type="match status" value="1"/>
</dbReference>
<dbReference type="InterPro" id="IPR001509">
    <property type="entry name" value="Epimerase_deHydtase"/>
</dbReference>
<evidence type="ECO:0000313" key="5">
    <source>
        <dbReference type="Proteomes" id="UP000639403"/>
    </source>
</evidence>
<dbReference type="GO" id="GO:0016616">
    <property type="term" value="F:oxidoreductase activity, acting on the CH-OH group of donors, NAD or NADP as acceptor"/>
    <property type="evidence" value="ECO:0007669"/>
    <property type="project" value="TreeGrafter"/>
</dbReference>
<feature type="domain" description="NAD-dependent epimerase/dehydratase" evidence="3">
    <location>
        <begin position="9"/>
        <end position="267"/>
    </location>
</feature>
<gene>
    <name evidence="4" type="ORF">IEO21_04127</name>
</gene>
<dbReference type="InterPro" id="IPR036291">
    <property type="entry name" value="NAD(P)-bd_dom_sf"/>
</dbReference>
<dbReference type="AlphaFoldDB" id="A0A8H7P4T3"/>
<comment type="similarity">
    <text evidence="2">Belongs to the NAD(P)-dependent epimerase/dehydratase family. Dihydroflavonol-4-reductase subfamily.</text>
</comment>
<dbReference type="PANTHER" id="PTHR10366">
    <property type="entry name" value="NAD DEPENDENT EPIMERASE/DEHYDRATASE"/>
    <property type="match status" value="1"/>
</dbReference>
<dbReference type="InterPro" id="IPR050425">
    <property type="entry name" value="NAD(P)_dehydrat-like"/>
</dbReference>
<accession>A0A8H7P4T3</accession>
<dbReference type="Proteomes" id="UP000639403">
    <property type="component" value="Unassembled WGS sequence"/>
</dbReference>
<reference evidence="4" key="2">
    <citation type="journal article" name="Front. Microbiol.">
        <title>Degradative Capacity of Two Strains of Rhodonia placenta: From Phenotype to Genotype.</title>
        <authorList>
            <person name="Kolle M."/>
            <person name="Horta M.A.C."/>
            <person name="Nowrousian M."/>
            <person name="Ohm R.A."/>
            <person name="Benz J.P."/>
            <person name="Pilgard A."/>
        </authorList>
    </citation>
    <scope>NUCLEOTIDE SEQUENCE</scope>
    <source>
        <strain evidence="4">FPRL280</strain>
    </source>
</reference>
<reference evidence="4" key="1">
    <citation type="submission" date="2020-11" db="EMBL/GenBank/DDBJ databases">
        <authorList>
            <person name="Koelle M."/>
            <person name="Horta M.A.C."/>
            <person name="Nowrousian M."/>
            <person name="Ohm R.A."/>
            <person name="Benz P."/>
            <person name="Pilgard A."/>
        </authorList>
    </citation>
    <scope>NUCLEOTIDE SEQUENCE</scope>
    <source>
        <strain evidence="4">FPRL280</strain>
    </source>
</reference>
<sequence>MPATTSGKVLVSGANGYVASWVVRTLLESGFSVRATVRSESKGVHLRKLFASYSDRLELVVVPDITAVGAFDEAVKGVDAIEHTASPFHLKADEPDEIIVPAVRGTISMLESALAYGTSVKRVVVTSSCASILSFDPTPRIYTEKNWNEQAIELVKSNGRNAHPAIKYCASKTLAERAAWEFMEKNKGKAQWDLVVLNPPYVYGPILQEVGSPDALNESMREWYEVLFKSTLLVEELGQTGSNSWLDVRDLGKAHVLAIQTEAAGGERIIVCSGPWKWQDWINAARKAGADIPAGDASYDAAKATHLTRYDIAKANGILGLTYRTMDETTRDILDDFKAKEWIKV</sequence>